<dbReference type="EMBL" id="PCDP01000048">
    <property type="protein sequence ID" value="PZM10602.1"/>
    <property type="molecule type" value="Genomic_DNA"/>
</dbReference>
<dbReference type="InterPro" id="IPR029044">
    <property type="entry name" value="Nucleotide-diphossugar_trans"/>
</dbReference>
<dbReference type="SUPFAM" id="SSF53448">
    <property type="entry name" value="Nucleotide-diphospho-sugar transferases"/>
    <property type="match status" value="1"/>
</dbReference>
<sequence>MTEFTPDVSFIIPAYNAAATLERAIDSALAQGGVSMEVIVVDDCSKDDTRALVENHADPRVRLIALARNGGPGVARNFGIQAARGRWIAVLDSDDILRPDRMARMVDKAEKAGANIAVDNLDVVTSEGQYKGTMFNSDKLARMTELGLADFIASNVLFRNVHNFGYMKPVFERSFLMDKDVRFDPLLRIGEDYIFLASALAKGGVCIVDPTPGYVYYVNEGSISRVLELKHVEAMMAADDRFLAAHQLDGAALAAQRRRTRNLKQAHSFLMLVQNIKDRSLGATLMIACRSPRAVWLLKWPIMMRLERLIAFFRRDQHAATSQAAKLPALGGGPHSNKG</sequence>
<evidence type="ECO:0000313" key="2">
    <source>
        <dbReference type="EMBL" id="PZM10602.1"/>
    </source>
</evidence>
<protein>
    <submittedName>
        <fullName evidence="2">Glycosyl transferase</fullName>
    </submittedName>
</protein>
<dbReference type="Pfam" id="PF00535">
    <property type="entry name" value="Glycos_transf_2"/>
    <property type="match status" value="1"/>
</dbReference>
<evidence type="ECO:0000259" key="1">
    <source>
        <dbReference type="Pfam" id="PF00535"/>
    </source>
</evidence>
<dbReference type="Proteomes" id="UP000248925">
    <property type="component" value="Unassembled WGS sequence"/>
</dbReference>
<dbReference type="PANTHER" id="PTHR43685">
    <property type="entry name" value="GLYCOSYLTRANSFERASE"/>
    <property type="match status" value="1"/>
</dbReference>
<organism evidence="2 3">
    <name type="scientific">Rhizobium tubonense</name>
    <dbReference type="NCBI Taxonomy" id="484088"/>
    <lineage>
        <taxon>Bacteria</taxon>
        <taxon>Pseudomonadati</taxon>
        <taxon>Pseudomonadota</taxon>
        <taxon>Alphaproteobacteria</taxon>
        <taxon>Hyphomicrobiales</taxon>
        <taxon>Rhizobiaceae</taxon>
        <taxon>Rhizobium/Agrobacterium group</taxon>
        <taxon>Rhizobium</taxon>
    </lineage>
</organism>
<comment type="caution">
    <text evidence="2">The sequence shown here is derived from an EMBL/GenBank/DDBJ whole genome shotgun (WGS) entry which is preliminary data.</text>
</comment>
<dbReference type="AlphaFoldDB" id="A0A2W4CBC2"/>
<dbReference type="CDD" id="cd00761">
    <property type="entry name" value="Glyco_tranf_GTA_type"/>
    <property type="match status" value="1"/>
</dbReference>
<dbReference type="OrthoDB" id="5291101at2"/>
<dbReference type="Gene3D" id="3.90.550.10">
    <property type="entry name" value="Spore Coat Polysaccharide Biosynthesis Protein SpsA, Chain A"/>
    <property type="match status" value="1"/>
</dbReference>
<keyword evidence="2" id="KW-0808">Transferase</keyword>
<name>A0A2W4CBC2_9HYPH</name>
<accession>A0A2W4CBC2</accession>
<feature type="domain" description="Glycosyltransferase 2-like" evidence="1">
    <location>
        <begin position="9"/>
        <end position="173"/>
    </location>
</feature>
<proteinExistence type="predicted"/>
<dbReference type="PANTHER" id="PTHR43685:SF2">
    <property type="entry name" value="GLYCOSYLTRANSFERASE 2-LIKE DOMAIN-CONTAINING PROTEIN"/>
    <property type="match status" value="1"/>
</dbReference>
<gene>
    <name evidence="2" type="ORF">CPY51_22820</name>
</gene>
<evidence type="ECO:0000313" key="3">
    <source>
        <dbReference type="Proteomes" id="UP000248925"/>
    </source>
</evidence>
<reference evidence="2 3" key="1">
    <citation type="journal article" date="2018" name="Sci. Rep.">
        <title>Rhizobium tumorigenes sp. nov., a novel plant tumorigenic bacterium isolated from cane gall tumors on thornless blackberry.</title>
        <authorList>
            <person name="Kuzmanovi N."/>
            <person name="Smalla K."/>
            <person name="Gronow S."/>
            <person name="PuBawska J."/>
        </authorList>
    </citation>
    <scope>NUCLEOTIDE SEQUENCE [LARGE SCALE GENOMIC DNA]</scope>
    <source>
        <strain evidence="2 3">CCBAU 85046</strain>
    </source>
</reference>
<keyword evidence="3" id="KW-1185">Reference proteome</keyword>
<dbReference type="InterPro" id="IPR001173">
    <property type="entry name" value="Glyco_trans_2-like"/>
</dbReference>
<dbReference type="GO" id="GO:0016740">
    <property type="term" value="F:transferase activity"/>
    <property type="evidence" value="ECO:0007669"/>
    <property type="project" value="UniProtKB-KW"/>
</dbReference>
<dbReference type="RefSeq" id="WP_111162541.1">
    <property type="nucleotide sequence ID" value="NZ_PCDP01000048.1"/>
</dbReference>
<dbReference type="InterPro" id="IPR050834">
    <property type="entry name" value="Glycosyltransf_2"/>
</dbReference>